<feature type="transmembrane region" description="Helical" evidence="1">
    <location>
        <begin position="147"/>
        <end position="170"/>
    </location>
</feature>
<evidence type="ECO:0008006" key="6">
    <source>
        <dbReference type="Google" id="ProtNLM"/>
    </source>
</evidence>
<organism evidence="4 5">
    <name type="scientific">Acidihalobacter ferrooxydans</name>
    <dbReference type="NCBI Taxonomy" id="1765967"/>
    <lineage>
        <taxon>Bacteria</taxon>
        <taxon>Pseudomonadati</taxon>
        <taxon>Pseudomonadota</taxon>
        <taxon>Gammaproteobacteria</taxon>
        <taxon>Chromatiales</taxon>
        <taxon>Ectothiorhodospiraceae</taxon>
        <taxon>Acidihalobacter</taxon>
    </lineage>
</organism>
<dbReference type="InterPro" id="IPR007301">
    <property type="entry name" value="DoxD"/>
</dbReference>
<dbReference type="Pfam" id="PF07680">
    <property type="entry name" value="DoxA"/>
    <property type="match status" value="1"/>
</dbReference>
<evidence type="ECO:0000259" key="3">
    <source>
        <dbReference type="Pfam" id="PF07680"/>
    </source>
</evidence>
<feature type="domain" description="TQO small subunit DoxD" evidence="2">
    <location>
        <begin position="56"/>
        <end position="180"/>
    </location>
</feature>
<dbReference type="Proteomes" id="UP000243807">
    <property type="component" value="Chromosome"/>
</dbReference>
<proteinExistence type="predicted"/>
<dbReference type="EMBL" id="CP019434">
    <property type="protein sequence ID" value="APZ42844.1"/>
    <property type="molecule type" value="Genomic_DNA"/>
</dbReference>
<keyword evidence="1" id="KW-0472">Membrane</keyword>
<dbReference type="AlphaFoldDB" id="A0A1P8UGF7"/>
<evidence type="ECO:0000313" key="4">
    <source>
        <dbReference type="EMBL" id="APZ42844.1"/>
    </source>
</evidence>
<feature type="transmembrane region" description="Helical" evidence="1">
    <location>
        <begin position="203"/>
        <end position="222"/>
    </location>
</feature>
<feature type="transmembrane region" description="Helical" evidence="1">
    <location>
        <begin position="83"/>
        <end position="108"/>
    </location>
</feature>
<feature type="domain" description="Thiosulphate:quinone oxidoreductase small subunit DoxA" evidence="3">
    <location>
        <begin position="223"/>
        <end position="355"/>
    </location>
</feature>
<evidence type="ECO:0000259" key="2">
    <source>
        <dbReference type="Pfam" id="PF04173"/>
    </source>
</evidence>
<dbReference type="InterPro" id="IPR011636">
    <property type="entry name" value="DoxA"/>
</dbReference>
<keyword evidence="1" id="KW-0812">Transmembrane</keyword>
<evidence type="ECO:0000313" key="5">
    <source>
        <dbReference type="Proteomes" id="UP000243807"/>
    </source>
</evidence>
<feature type="transmembrane region" description="Helical" evidence="1">
    <location>
        <begin position="120"/>
        <end position="141"/>
    </location>
</feature>
<accession>A0A1P8UGF7</accession>
<dbReference type="KEGG" id="afy:BW247_06840"/>
<protein>
    <recommendedName>
        <fullName evidence="6">Quinol oxidase</fullName>
    </recommendedName>
</protein>
<dbReference type="RefSeq" id="WP_076836492.1">
    <property type="nucleotide sequence ID" value="NZ_CP019434.1"/>
</dbReference>
<dbReference type="STRING" id="1765967.BW247_06840"/>
<sequence>MDTSSNSARQWTPESLFAMAGLMALAVRLVQGWIFWGGASRRFFYDFHSIHGSEYAVKLDPNVHGYLANKLVHAMPGSMFPGLLQWVVMHGGFLLFMVWFWSLVELVVGVGLILGIATRLLAFASLGLNISLMLIFGWMGSTCVDEWTMASAGFAMGATLMVTGSGLWSVDHWIANRWPSLGEKGWFRWLFSGPLPMQATRRWGAALGILSLLFTVGFYQYIHGAVISPLHARVSFHKHDLALNTLSAQTDGKLRFHAYVDAGPDTAKLYLIDARLVNAQGKTVENWNGKQLSTLPKSAIDNLFHQPWASQIKPTRYGLGGITGAKAFITLPGQHSLASGRYTLRLMNIDGRTWSAPVTVS</sequence>
<name>A0A1P8UGF7_9GAMM</name>
<keyword evidence="5" id="KW-1185">Reference proteome</keyword>
<keyword evidence="1" id="KW-1133">Transmembrane helix</keyword>
<dbReference type="OrthoDB" id="9790967at2"/>
<evidence type="ECO:0000256" key="1">
    <source>
        <dbReference type="SAM" id="Phobius"/>
    </source>
</evidence>
<gene>
    <name evidence="4" type="ORF">BW247_06840</name>
</gene>
<reference evidence="4 5" key="1">
    <citation type="submission" date="2017-01" db="EMBL/GenBank/DDBJ databases">
        <title>Draft sequence of Acidihalobacter ferrooxidans strain DSM 14175 (strain V8).</title>
        <authorList>
            <person name="Khaleque H.N."/>
            <person name="Ramsay J.P."/>
            <person name="Murphy R.J.T."/>
            <person name="Kaksonen A.H."/>
            <person name="Boxall N.J."/>
            <person name="Watkin E.L.J."/>
        </authorList>
    </citation>
    <scope>NUCLEOTIDE SEQUENCE [LARGE SCALE GENOMIC DNA]</scope>
    <source>
        <strain evidence="4 5">V8</strain>
    </source>
</reference>
<dbReference type="Pfam" id="PF04173">
    <property type="entry name" value="DoxD"/>
    <property type="match status" value="1"/>
</dbReference>
<feature type="transmembrane region" description="Helical" evidence="1">
    <location>
        <begin position="16"/>
        <end position="36"/>
    </location>
</feature>